<organism evidence="1 2">
    <name type="scientific">Dioscorea alata</name>
    <name type="common">Purple yam</name>
    <dbReference type="NCBI Taxonomy" id="55571"/>
    <lineage>
        <taxon>Eukaryota</taxon>
        <taxon>Viridiplantae</taxon>
        <taxon>Streptophyta</taxon>
        <taxon>Embryophyta</taxon>
        <taxon>Tracheophyta</taxon>
        <taxon>Spermatophyta</taxon>
        <taxon>Magnoliopsida</taxon>
        <taxon>Liliopsida</taxon>
        <taxon>Dioscoreales</taxon>
        <taxon>Dioscoreaceae</taxon>
        <taxon>Dioscorea</taxon>
    </lineage>
</organism>
<dbReference type="Proteomes" id="UP000827976">
    <property type="component" value="Chromosome 17"/>
</dbReference>
<comment type="caution">
    <text evidence="1">The sequence shown here is derived from an EMBL/GenBank/DDBJ whole genome shotgun (WGS) entry which is preliminary data.</text>
</comment>
<gene>
    <name evidence="1" type="ORF">IHE45_17G044200</name>
</gene>
<protein>
    <submittedName>
        <fullName evidence="1">MADS box transcription factor domain-containing protein</fullName>
    </submittedName>
</protein>
<sequence>MGRVKVKLEWIEKAVARNSAYKKRKNGLLKKVKELSTLCDVKAYAIIYSSCGMVPEVWSSTPNPMDVLVPFIQEPELERRKKMVNQVSFLQQQNMKLEELALKQEKENKELQNIVLLGQCLEGKDLSGLDLETISSLSRLVDNKLKLVKEKMVKKKAEMAADGEGSSITSAAGMHGWCLDFNEQGVIKEEQSSQPSCGNVNPDDCDDDSIAWLAGIFLG</sequence>
<evidence type="ECO:0000313" key="1">
    <source>
        <dbReference type="EMBL" id="KAH7657774.1"/>
    </source>
</evidence>
<evidence type="ECO:0000313" key="2">
    <source>
        <dbReference type="Proteomes" id="UP000827976"/>
    </source>
</evidence>
<accession>A0ACB7UBS1</accession>
<name>A0ACB7UBS1_DIOAL</name>
<dbReference type="EMBL" id="CM037027">
    <property type="protein sequence ID" value="KAH7657774.1"/>
    <property type="molecule type" value="Genomic_DNA"/>
</dbReference>
<proteinExistence type="predicted"/>
<keyword evidence="2" id="KW-1185">Reference proteome</keyword>
<reference evidence="2" key="1">
    <citation type="journal article" date="2022" name="Nat. Commun.">
        <title>Chromosome evolution and the genetic basis of agronomically important traits in greater yam.</title>
        <authorList>
            <person name="Bredeson J.V."/>
            <person name="Lyons J.B."/>
            <person name="Oniyinde I.O."/>
            <person name="Okereke N.R."/>
            <person name="Kolade O."/>
            <person name="Nnabue I."/>
            <person name="Nwadili C.O."/>
            <person name="Hribova E."/>
            <person name="Parker M."/>
            <person name="Nwogha J."/>
            <person name="Shu S."/>
            <person name="Carlson J."/>
            <person name="Kariba R."/>
            <person name="Muthemba S."/>
            <person name="Knop K."/>
            <person name="Barton G.J."/>
            <person name="Sherwood A.V."/>
            <person name="Lopez-Montes A."/>
            <person name="Asiedu R."/>
            <person name="Jamnadass R."/>
            <person name="Muchugi A."/>
            <person name="Goodstein D."/>
            <person name="Egesi C.N."/>
            <person name="Featherston J."/>
            <person name="Asfaw A."/>
            <person name="Simpson G.G."/>
            <person name="Dolezel J."/>
            <person name="Hendre P.S."/>
            <person name="Van Deynze A."/>
            <person name="Kumar P.L."/>
            <person name="Obidiegwu J.E."/>
            <person name="Bhattacharjee R."/>
            <person name="Rokhsar D.S."/>
        </authorList>
    </citation>
    <scope>NUCLEOTIDE SEQUENCE [LARGE SCALE GENOMIC DNA]</scope>
    <source>
        <strain evidence="2">cv. TDa95/00328</strain>
    </source>
</reference>